<accession>A0A3A1WNM6</accession>
<gene>
    <name evidence="1" type="ORF">D3218_17380</name>
</gene>
<dbReference type="AlphaFoldDB" id="A0A3A1WNM6"/>
<dbReference type="InterPro" id="IPR008995">
    <property type="entry name" value="Mo/tungstate-bd_C_term_dom"/>
</dbReference>
<name>A0A3A1WNM6_9HYPH</name>
<dbReference type="EMBL" id="QYRN01000010">
    <property type="protein sequence ID" value="RIX98504.1"/>
    <property type="molecule type" value="Genomic_DNA"/>
</dbReference>
<keyword evidence="2" id="KW-1185">Reference proteome</keyword>
<sequence length="64" mass="7055">FVHVKLDTGETITARSPGDFRVRHGDPVWLTPEDGRMHRFDAQGLAIGVDDRGSLTPVRLSAAR</sequence>
<reference evidence="2" key="1">
    <citation type="submission" date="2018-09" db="EMBL/GenBank/DDBJ databases">
        <authorList>
            <person name="Tuo L."/>
        </authorList>
    </citation>
    <scope>NUCLEOTIDE SEQUENCE [LARGE SCALE GENOMIC DNA]</scope>
    <source>
        <strain evidence="2">M2BS4Y-1</strain>
    </source>
</reference>
<evidence type="ECO:0000313" key="2">
    <source>
        <dbReference type="Proteomes" id="UP000265750"/>
    </source>
</evidence>
<evidence type="ECO:0000313" key="1">
    <source>
        <dbReference type="EMBL" id="RIX98504.1"/>
    </source>
</evidence>
<protein>
    <recommendedName>
        <fullName evidence="3">TOBE domain-containing protein</fullName>
    </recommendedName>
</protein>
<comment type="caution">
    <text evidence="1">The sequence shown here is derived from an EMBL/GenBank/DDBJ whole genome shotgun (WGS) entry which is preliminary data.</text>
</comment>
<dbReference type="SUPFAM" id="SSF50331">
    <property type="entry name" value="MOP-like"/>
    <property type="match status" value="1"/>
</dbReference>
<proteinExistence type="predicted"/>
<organism evidence="1 2">
    <name type="scientific">Aureimonas flava</name>
    <dbReference type="NCBI Taxonomy" id="2320271"/>
    <lineage>
        <taxon>Bacteria</taxon>
        <taxon>Pseudomonadati</taxon>
        <taxon>Pseudomonadota</taxon>
        <taxon>Alphaproteobacteria</taxon>
        <taxon>Hyphomicrobiales</taxon>
        <taxon>Aurantimonadaceae</taxon>
        <taxon>Aureimonas</taxon>
    </lineage>
</organism>
<dbReference type="Proteomes" id="UP000265750">
    <property type="component" value="Unassembled WGS sequence"/>
</dbReference>
<evidence type="ECO:0008006" key="3">
    <source>
        <dbReference type="Google" id="ProtNLM"/>
    </source>
</evidence>
<feature type="non-terminal residue" evidence="1">
    <location>
        <position position="1"/>
    </location>
</feature>